<dbReference type="Gene3D" id="1.10.1740.10">
    <property type="match status" value="1"/>
</dbReference>
<sequence length="173" mass="19001">MPAADRALAPDVATLYSDHHGWLLGWLRKRLGNAFDAADLTQDTYVRLLGRSGAEIQAIREPRALLMTIAQGLAANLYRKRCVEQAYLDALALMPEAVAQSPEHRAIVLQTLVEVDRLLALLPLPVRQAFLLSQIDGMRQADIAAELGLSVPTVRRHIARAVVQVCFLDDDGA</sequence>
<protein>
    <submittedName>
        <fullName evidence="7">RNA polymerase sigma-70 factor, ECF subfamily</fullName>
    </submittedName>
</protein>
<dbReference type="EMBL" id="FNPE01000006">
    <property type="protein sequence ID" value="SDY63372.1"/>
    <property type="molecule type" value="Genomic_DNA"/>
</dbReference>
<proteinExistence type="inferred from homology"/>
<evidence type="ECO:0000256" key="1">
    <source>
        <dbReference type="ARBA" id="ARBA00010641"/>
    </source>
</evidence>
<dbReference type="GeneID" id="94690282"/>
<evidence type="ECO:0000259" key="6">
    <source>
        <dbReference type="Pfam" id="PF08281"/>
    </source>
</evidence>
<gene>
    <name evidence="7" type="ORF">SAMN05421547_106187</name>
</gene>
<organism evidence="7 8">
    <name type="scientific">Delftia lacustris</name>
    <dbReference type="NCBI Taxonomy" id="558537"/>
    <lineage>
        <taxon>Bacteria</taxon>
        <taxon>Pseudomonadati</taxon>
        <taxon>Pseudomonadota</taxon>
        <taxon>Betaproteobacteria</taxon>
        <taxon>Burkholderiales</taxon>
        <taxon>Comamonadaceae</taxon>
        <taxon>Delftia</taxon>
    </lineage>
</organism>
<dbReference type="InterPro" id="IPR013324">
    <property type="entry name" value="RNA_pol_sigma_r3/r4-like"/>
</dbReference>
<reference evidence="7 8" key="1">
    <citation type="submission" date="2016-10" db="EMBL/GenBank/DDBJ databases">
        <authorList>
            <person name="de Groot N.N."/>
        </authorList>
    </citation>
    <scope>NUCLEOTIDE SEQUENCE [LARGE SCALE GENOMIC DNA]</scope>
    <source>
        <strain evidence="7 8">LMG 24775</strain>
    </source>
</reference>
<feature type="domain" description="RNA polymerase sigma-70 region 2" evidence="5">
    <location>
        <begin position="15"/>
        <end position="81"/>
    </location>
</feature>
<dbReference type="GO" id="GO:0006352">
    <property type="term" value="P:DNA-templated transcription initiation"/>
    <property type="evidence" value="ECO:0007669"/>
    <property type="project" value="InterPro"/>
</dbReference>
<dbReference type="InterPro" id="IPR036388">
    <property type="entry name" value="WH-like_DNA-bd_sf"/>
</dbReference>
<dbReference type="InterPro" id="IPR007627">
    <property type="entry name" value="RNA_pol_sigma70_r2"/>
</dbReference>
<dbReference type="AlphaFoldDB" id="A0A1H3LG12"/>
<dbReference type="Gene3D" id="1.10.10.10">
    <property type="entry name" value="Winged helix-like DNA-binding domain superfamily/Winged helix DNA-binding domain"/>
    <property type="match status" value="1"/>
</dbReference>
<evidence type="ECO:0000259" key="5">
    <source>
        <dbReference type="Pfam" id="PF04542"/>
    </source>
</evidence>
<evidence type="ECO:0000313" key="8">
    <source>
        <dbReference type="Proteomes" id="UP000183417"/>
    </source>
</evidence>
<dbReference type="Proteomes" id="UP000183417">
    <property type="component" value="Unassembled WGS sequence"/>
</dbReference>
<accession>A0A1H3LG12</accession>
<dbReference type="NCBIfam" id="TIGR02937">
    <property type="entry name" value="sigma70-ECF"/>
    <property type="match status" value="1"/>
</dbReference>
<evidence type="ECO:0000256" key="2">
    <source>
        <dbReference type="ARBA" id="ARBA00023015"/>
    </source>
</evidence>
<keyword evidence="4" id="KW-0804">Transcription</keyword>
<dbReference type="GO" id="GO:0016987">
    <property type="term" value="F:sigma factor activity"/>
    <property type="evidence" value="ECO:0007669"/>
    <property type="project" value="UniProtKB-KW"/>
</dbReference>
<dbReference type="SUPFAM" id="SSF88946">
    <property type="entry name" value="Sigma2 domain of RNA polymerase sigma factors"/>
    <property type="match status" value="1"/>
</dbReference>
<dbReference type="InterPro" id="IPR013325">
    <property type="entry name" value="RNA_pol_sigma_r2"/>
</dbReference>
<dbReference type="Pfam" id="PF08281">
    <property type="entry name" value="Sigma70_r4_2"/>
    <property type="match status" value="1"/>
</dbReference>
<dbReference type="RefSeq" id="WP_034364482.1">
    <property type="nucleotide sequence ID" value="NZ_AP025556.1"/>
</dbReference>
<dbReference type="NCBIfam" id="NF009180">
    <property type="entry name" value="PRK12528.1"/>
    <property type="match status" value="1"/>
</dbReference>
<dbReference type="Pfam" id="PF04542">
    <property type="entry name" value="Sigma70_r2"/>
    <property type="match status" value="1"/>
</dbReference>
<dbReference type="InterPro" id="IPR014284">
    <property type="entry name" value="RNA_pol_sigma-70_dom"/>
</dbReference>
<dbReference type="GO" id="GO:0003677">
    <property type="term" value="F:DNA binding"/>
    <property type="evidence" value="ECO:0007669"/>
    <property type="project" value="InterPro"/>
</dbReference>
<keyword evidence="3" id="KW-0731">Sigma factor</keyword>
<feature type="domain" description="RNA polymerase sigma factor 70 region 4 type 2" evidence="6">
    <location>
        <begin position="113"/>
        <end position="162"/>
    </location>
</feature>
<dbReference type="InterPro" id="IPR013249">
    <property type="entry name" value="RNA_pol_sigma70_r4_t2"/>
</dbReference>
<keyword evidence="2" id="KW-0805">Transcription regulation</keyword>
<evidence type="ECO:0000313" key="7">
    <source>
        <dbReference type="EMBL" id="SDY63372.1"/>
    </source>
</evidence>
<evidence type="ECO:0000256" key="4">
    <source>
        <dbReference type="ARBA" id="ARBA00023163"/>
    </source>
</evidence>
<name>A0A1H3LG12_9BURK</name>
<dbReference type="PANTHER" id="PTHR43133:SF63">
    <property type="entry name" value="RNA POLYMERASE SIGMA FACTOR FECI-RELATED"/>
    <property type="match status" value="1"/>
</dbReference>
<dbReference type="SUPFAM" id="SSF88659">
    <property type="entry name" value="Sigma3 and sigma4 domains of RNA polymerase sigma factors"/>
    <property type="match status" value="1"/>
</dbReference>
<dbReference type="InterPro" id="IPR039425">
    <property type="entry name" value="RNA_pol_sigma-70-like"/>
</dbReference>
<comment type="similarity">
    <text evidence="1">Belongs to the sigma-70 factor family. ECF subfamily.</text>
</comment>
<dbReference type="PANTHER" id="PTHR43133">
    <property type="entry name" value="RNA POLYMERASE ECF-TYPE SIGMA FACTO"/>
    <property type="match status" value="1"/>
</dbReference>
<evidence type="ECO:0000256" key="3">
    <source>
        <dbReference type="ARBA" id="ARBA00023082"/>
    </source>
</evidence>